<dbReference type="RefSeq" id="WP_101540845.1">
    <property type="nucleotide sequence ID" value="NZ_JAPJPW010000051.1"/>
</dbReference>
<sequence length="258" mass="28492">MNLIKRTLGGALILSILIAITYFGKFSLAIGFTIFSLIAIKELTDAFSKVNFKFNKILLYICDILIMASSFCEQSDFFSISLSLSFAIIASILIFDEHRNLEDILAHIFILIYVAGLMGTIVKTKDVKFLWMLYITAWGSDTFAYLTGSLIGKRKIESVRHISPNKTLAGSIGGVVAAVVLNLIYNHFAVLDLNTSLIVIFSAFGAILSQIGDLVASYIKRKTGIKDFGNIIPGHGGIMDRFDSMIFIAPLFYLFSVL</sequence>
<dbReference type="GO" id="GO:0016024">
    <property type="term" value="P:CDP-diacylglycerol biosynthetic process"/>
    <property type="evidence" value="ECO:0007669"/>
    <property type="project" value="UniProtKB-UniPathway"/>
</dbReference>
<feature type="transmembrane region" description="Helical" evidence="19">
    <location>
        <begin position="52"/>
        <end position="71"/>
    </location>
</feature>
<evidence type="ECO:0000256" key="19">
    <source>
        <dbReference type="SAM" id="Phobius"/>
    </source>
</evidence>
<keyword evidence="17" id="KW-1208">Phospholipid metabolism</keyword>
<feature type="transmembrane region" description="Helical" evidence="19">
    <location>
        <begin position="104"/>
        <end position="122"/>
    </location>
</feature>
<keyword evidence="13 19" id="KW-1133">Transmembrane helix</keyword>
<comment type="pathway">
    <text evidence="4">Lipid metabolism.</text>
</comment>
<evidence type="ECO:0000256" key="4">
    <source>
        <dbReference type="ARBA" id="ARBA00005189"/>
    </source>
</evidence>
<dbReference type="Pfam" id="PF01148">
    <property type="entry name" value="CTP_transf_1"/>
    <property type="match status" value="1"/>
</dbReference>
<dbReference type="PROSITE" id="PS01315">
    <property type="entry name" value="CDS"/>
    <property type="match status" value="1"/>
</dbReference>
<evidence type="ECO:0000313" key="21">
    <source>
        <dbReference type="EMBL" id="SUU92702.1"/>
    </source>
</evidence>
<evidence type="ECO:0000256" key="14">
    <source>
        <dbReference type="ARBA" id="ARBA00023098"/>
    </source>
</evidence>
<evidence type="ECO:0000313" key="22">
    <source>
        <dbReference type="Proteomes" id="UP000234335"/>
    </source>
</evidence>
<feature type="transmembrane region" description="Helical" evidence="19">
    <location>
        <begin position="167"/>
        <end position="185"/>
    </location>
</feature>
<evidence type="ECO:0000256" key="1">
    <source>
        <dbReference type="ARBA" id="ARBA00001698"/>
    </source>
</evidence>
<dbReference type="EMBL" id="UFTA01000002">
    <property type="protein sequence ID" value="SUU92702.1"/>
    <property type="molecule type" value="Genomic_DNA"/>
</dbReference>
<evidence type="ECO:0000256" key="16">
    <source>
        <dbReference type="ARBA" id="ARBA00023209"/>
    </source>
</evidence>
<evidence type="ECO:0000256" key="2">
    <source>
        <dbReference type="ARBA" id="ARBA00004651"/>
    </source>
</evidence>
<keyword evidence="22" id="KW-1185">Reference proteome</keyword>
<evidence type="ECO:0000256" key="3">
    <source>
        <dbReference type="ARBA" id="ARBA00005119"/>
    </source>
</evidence>
<evidence type="ECO:0000256" key="5">
    <source>
        <dbReference type="ARBA" id="ARBA00010185"/>
    </source>
</evidence>
<dbReference type="Proteomes" id="UP000255124">
    <property type="component" value="Unassembled WGS sequence"/>
</dbReference>
<keyword evidence="10 18" id="KW-0808">Transferase</keyword>
<evidence type="ECO:0000256" key="13">
    <source>
        <dbReference type="ARBA" id="ARBA00022989"/>
    </source>
</evidence>
<evidence type="ECO:0000256" key="8">
    <source>
        <dbReference type="ARBA" id="ARBA00022475"/>
    </source>
</evidence>
<keyword evidence="8" id="KW-1003">Cell membrane</keyword>
<dbReference type="GO" id="GO:0004605">
    <property type="term" value="F:phosphatidate cytidylyltransferase activity"/>
    <property type="evidence" value="ECO:0007669"/>
    <property type="project" value="UniProtKB-EC"/>
</dbReference>
<keyword evidence="16" id="KW-0594">Phospholipid biosynthesis</keyword>
<feature type="transmembrane region" description="Helical" evidence="19">
    <location>
        <begin position="128"/>
        <end position="146"/>
    </location>
</feature>
<keyword evidence="14" id="KW-0443">Lipid metabolism</keyword>
<evidence type="ECO:0000256" key="18">
    <source>
        <dbReference type="RuleBase" id="RU003938"/>
    </source>
</evidence>
<proteinExistence type="inferred from homology"/>
<keyword evidence="12 18" id="KW-0548">Nucleotidyltransferase</keyword>
<evidence type="ECO:0000256" key="15">
    <source>
        <dbReference type="ARBA" id="ARBA00023136"/>
    </source>
</evidence>
<dbReference type="InterPro" id="IPR000374">
    <property type="entry name" value="PC_trans"/>
</dbReference>
<dbReference type="PANTHER" id="PTHR46382">
    <property type="entry name" value="PHOSPHATIDATE CYTIDYLYLTRANSFERASE"/>
    <property type="match status" value="1"/>
</dbReference>
<keyword evidence="9" id="KW-0444">Lipid biosynthesis</keyword>
<organism evidence="20 22">
    <name type="scientific">Anaerococcus octavius</name>
    <dbReference type="NCBI Taxonomy" id="54007"/>
    <lineage>
        <taxon>Bacteria</taxon>
        <taxon>Bacillati</taxon>
        <taxon>Bacillota</taxon>
        <taxon>Tissierellia</taxon>
        <taxon>Tissierellales</taxon>
        <taxon>Peptoniphilaceae</taxon>
        <taxon>Anaerococcus</taxon>
    </lineage>
</organism>
<dbReference type="UniPathway" id="UPA00557">
    <property type="reaction ID" value="UER00614"/>
</dbReference>
<keyword evidence="15 19" id="KW-0472">Membrane</keyword>
<accession>A0A2I1M4Y3</accession>
<gene>
    <name evidence="21" type="primary">cdsA</name>
    <name evidence="20" type="ORF">CYJ34_08450</name>
    <name evidence="21" type="ORF">NCTC9810_01039</name>
</gene>
<evidence type="ECO:0000256" key="12">
    <source>
        <dbReference type="ARBA" id="ARBA00022695"/>
    </source>
</evidence>
<evidence type="ECO:0000256" key="17">
    <source>
        <dbReference type="ARBA" id="ARBA00023264"/>
    </source>
</evidence>
<keyword evidence="11 18" id="KW-0812">Transmembrane</keyword>
<dbReference type="AlphaFoldDB" id="A0A2I1M4Y3"/>
<protein>
    <recommendedName>
        <fullName evidence="7 18">Phosphatidate cytidylyltransferase</fullName>
        <ecNumber evidence="6 18">2.7.7.41</ecNumber>
    </recommendedName>
</protein>
<reference evidence="20 22" key="1">
    <citation type="submission" date="2017-12" db="EMBL/GenBank/DDBJ databases">
        <title>Phylogenetic diversity of female urinary microbiome.</title>
        <authorList>
            <person name="Thomas-White K."/>
            <person name="Wolfe A.J."/>
        </authorList>
    </citation>
    <scope>NUCLEOTIDE SEQUENCE [LARGE SCALE GENOMIC DNA]</scope>
    <source>
        <strain evidence="20 22">UMB0119</strain>
    </source>
</reference>
<evidence type="ECO:0000313" key="20">
    <source>
        <dbReference type="EMBL" id="PKZ15193.1"/>
    </source>
</evidence>
<evidence type="ECO:0000313" key="23">
    <source>
        <dbReference type="Proteomes" id="UP000255124"/>
    </source>
</evidence>
<comment type="subcellular location">
    <subcellularLocation>
        <location evidence="2">Cell membrane</location>
        <topology evidence="2">Multi-pass membrane protein</topology>
    </subcellularLocation>
</comment>
<dbReference type="EC" id="2.7.7.41" evidence="6 18"/>
<evidence type="ECO:0000256" key="11">
    <source>
        <dbReference type="ARBA" id="ARBA00022692"/>
    </source>
</evidence>
<comment type="similarity">
    <text evidence="5 18">Belongs to the CDS family.</text>
</comment>
<evidence type="ECO:0000256" key="10">
    <source>
        <dbReference type="ARBA" id="ARBA00022679"/>
    </source>
</evidence>
<dbReference type="EMBL" id="PKGS01000008">
    <property type="protein sequence ID" value="PKZ15193.1"/>
    <property type="molecule type" value="Genomic_DNA"/>
</dbReference>
<comment type="catalytic activity">
    <reaction evidence="1 18">
        <text>a 1,2-diacyl-sn-glycero-3-phosphate + CTP + H(+) = a CDP-1,2-diacyl-sn-glycerol + diphosphate</text>
        <dbReference type="Rhea" id="RHEA:16229"/>
        <dbReference type="ChEBI" id="CHEBI:15378"/>
        <dbReference type="ChEBI" id="CHEBI:33019"/>
        <dbReference type="ChEBI" id="CHEBI:37563"/>
        <dbReference type="ChEBI" id="CHEBI:58332"/>
        <dbReference type="ChEBI" id="CHEBI:58608"/>
        <dbReference type="EC" id="2.7.7.41"/>
    </reaction>
</comment>
<comment type="pathway">
    <text evidence="3 18">Phospholipid metabolism; CDP-diacylglycerol biosynthesis; CDP-diacylglycerol from sn-glycerol 3-phosphate: step 3/3.</text>
</comment>
<feature type="transmembrane region" description="Helical" evidence="19">
    <location>
        <begin position="197"/>
        <end position="219"/>
    </location>
</feature>
<reference evidence="21 23" key="2">
    <citation type="submission" date="2018-06" db="EMBL/GenBank/DDBJ databases">
        <authorList>
            <consortium name="Pathogen Informatics"/>
            <person name="Doyle S."/>
        </authorList>
    </citation>
    <scope>NUCLEOTIDE SEQUENCE [LARGE SCALE GENOMIC DNA]</scope>
    <source>
        <strain evidence="21 23">NCTC9810</strain>
    </source>
</reference>
<dbReference type="OrthoDB" id="9799199at2"/>
<evidence type="ECO:0000256" key="6">
    <source>
        <dbReference type="ARBA" id="ARBA00012487"/>
    </source>
</evidence>
<dbReference type="Proteomes" id="UP000234335">
    <property type="component" value="Unassembled WGS sequence"/>
</dbReference>
<evidence type="ECO:0000256" key="9">
    <source>
        <dbReference type="ARBA" id="ARBA00022516"/>
    </source>
</evidence>
<evidence type="ECO:0000256" key="7">
    <source>
        <dbReference type="ARBA" id="ARBA00019373"/>
    </source>
</evidence>
<feature type="transmembrane region" description="Helical" evidence="19">
    <location>
        <begin position="12"/>
        <end position="40"/>
    </location>
</feature>
<dbReference type="GO" id="GO:0005886">
    <property type="term" value="C:plasma membrane"/>
    <property type="evidence" value="ECO:0007669"/>
    <property type="project" value="UniProtKB-SubCell"/>
</dbReference>
<feature type="transmembrane region" description="Helical" evidence="19">
    <location>
        <begin position="77"/>
        <end position="95"/>
    </location>
</feature>
<dbReference type="PANTHER" id="PTHR46382:SF1">
    <property type="entry name" value="PHOSPHATIDATE CYTIDYLYLTRANSFERASE"/>
    <property type="match status" value="1"/>
</dbReference>
<name>A0A2I1M4Y3_9FIRM</name>